<dbReference type="InterPro" id="IPR004341">
    <property type="entry name" value="CAT_RNA-bd_dom"/>
</dbReference>
<evidence type="ECO:0000256" key="1">
    <source>
        <dbReference type="ARBA" id="ARBA00022737"/>
    </source>
</evidence>
<dbReference type="HOGENOM" id="CLU_078802_0_0_6"/>
<dbReference type="SUPFAM" id="SSF50151">
    <property type="entry name" value="SacY-like RNA-binding domain"/>
    <property type="match status" value="1"/>
</dbReference>
<dbReference type="eggNOG" id="COG3711">
    <property type="taxonomic scope" value="Bacteria"/>
</dbReference>
<dbReference type="EMBL" id="CP003415">
    <property type="protein sequence ID" value="AFI88988.1"/>
    <property type="molecule type" value="Genomic_DNA"/>
</dbReference>
<dbReference type="SMART" id="SM01061">
    <property type="entry name" value="CAT_RBD"/>
    <property type="match status" value="1"/>
</dbReference>
<dbReference type="InterPro" id="IPR036634">
    <property type="entry name" value="PRD_sf"/>
</dbReference>
<evidence type="ECO:0000313" key="4">
    <source>
        <dbReference type="Proteomes" id="UP000008044"/>
    </source>
</evidence>
<dbReference type="STRING" id="1905730.W5S_0870"/>
<dbReference type="Proteomes" id="UP000008044">
    <property type="component" value="Chromosome"/>
</dbReference>
<dbReference type="InterPro" id="IPR011608">
    <property type="entry name" value="PRD"/>
</dbReference>
<dbReference type="InterPro" id="IPR050661">
    <property type="entry name" value="BglG_antiterminators"/>
</dbReference>
<evidence type="ECO:0000313" key="3">
    <source>
        <dbReference type="EMBL" id="AFI88988.1"/>
    </source>
</evidence>
<keyword evidence="1" id="KW-0677">Repeat</keyword>
<dbReference type="NCBIfam" id="NF046042">
    <property type="entry name" value="LicT"/>
    <property type="match status" value="1"/>
</dbReference>
<accession>A0A0H3I0Q6</accession>
<dbReference type="PATRIC" id="fig|1166016.3.peg.881"/>
<evidence type="ECO:0000259" key="2">
    <source>
        <dbReference type="PROSITE" id="PS51372"/>
    </source>
</evidence>
<dbReference type="GO" id="GO:0003723">
    <property type="term" value="F:RNA binding"/>
    <property type="evidence" value="ECO:0007669"/>
    <property type="project" value="InterPro"/>
</dbReference>
<proteinExistence type="predicted"/>
<dbReference type="PANTHER" id="PTHR30185:SF15">
    <property type="entry name" value="CRYPTIC BETA-GLUCOSIDE BGL OPERON ANTITERMINATOR"/>
    <property type="match status" value="1"/>
</dbReference>
<reference evidence="3 4" key="1">
    <citation type="journal article" date="2012" name="J. Bacteriol.">
        <title>Genome sequence of Pectobacterium sp. strain SCC3193.</title>
        <authorList>
            <person name="Koskinen J.P."/>
            <person name="Laine P."/>
            <person name="Niemi O."/>
            <person name="Nykyri J."/>
            <person name="Harjunpaa H."/>
            <person name="Auvinen P."/>
            <person name="Paulin L."/>
            <person name="Pirhonen M."/>
            <person name="Palva T."/>
            <person name="Holm L."/>
        </authorList>
    </citation>
    <scope>NUCLEOTIDE SEQUENCE [LARGE SCALE GENOMIC DNA]</scope>
    <source>
        <strain evidence="3 4">SCC3193</strain>
    </source>
</reference>
<feature type="domain" description="PRD" evidence="2">
    <location>
        <begin position="117"/>
        <end position="222"/>
    </location>
</feature>
<dbReference type="GO" id="GO:0006355">
    <property type="term" value="P:regulation of DNA-templated transcription"/>
    <property type="evidence" value="ECO:0007669"/>
    <property type="project" value="InterPro"/>
</dbReference>
<feature type="domain" description="PRD" evidence="2">
    <location>
        <begin position="223"/>
        <end position="330"/>
    </location>
</feature>
<sequence length="330" mass="38474">MLQYPVLNGDKPYSESLMLRGDNPRHEKDKKWVIISLTFPLISLKKRMMAEPIKAIKILNNSLVLSSDADNNEIIVMGKGIGFNSKTGDILDPAKIEKTFILKDGTSPREFARLIEHVGEEYVHIVNKIIDDANRQLHGRLSEQVFFTLIDHISFAIERYRKGISIQNRLLYEVKRFYPQEFAIASRALNDINQQMTLELPEEEAGNIAFHLVNAQTDVQNMENTLQSVKMLKDIFNIIQYNFHIVIDKESINYSRFLTHMQFFIQRLLENSLIHSNDDFIFDQVTKEYPDAYKCSRLIKDYIHNLLNIDISNDEMLYLIIHIVRITPEQ</sequence>
<dbReference type="Pfam" id="PF00874">
    <property type="entry name" value="PRD"/>
    <property type="match status" value="2"/>
</dbReference>
<dbReference type="InterPro" id="IPR036650">
    <property type="entry name" value="CAT_RNA-bd_dom_sf"/>
</dbReference>
<organism evidence="3 4">
    <name type="scientific">Pectobacterium parmentieri</name>
    <dbReference type="NCBI Taxonomy" id="1905730"/>
    <lineage>
        <taxon>Bacteria</taxon>
        <taxon>Pseudomonadati</taxon>
        <taxon>Pseudomonadota</taxon>
        <taxon>Gammaproteobacteria</taxon>
        <taxon>Enterobacterales</taxon>
        <taxon>Pectobacteriaceae</taxon>
        <taxon>Pectobacterium</taxon>
    </lineage>
</organism>
<name>A0A0H3I0Q6_PECPM</name>
<dbReference type="SUPFAM" id="SSF63520">
    <property type="entry name" value="PTS-regulatory domain, PRD"/>
    <property type="match status" value="2"/>
</dbReference>
<gene>
    <name evidence="3" type="ordered locus">W5S_0870</name>
</gene>
<dbReference type="AlphaFoldDB" id="A0A0H3I0Q6"/>
<dbReference type="Gene3D" id="1.10.1790.10">
    <property type="entry name" value="PRD domain"/>
    <property type="match status" value="2"/>
</dbReference>
<dbReference type="PANTHER" id="PTHR30185">
    <property type="entry name" value="CRYPTIC BETA-GLUCOSIDE BGL OPERON ANTITERMINATOR"/>
    <property type="match status" value="1"/>
</dbReference>
<dbReference type="KEGG" id="pec:W5S_0870"/>
<dbReference type="Pfam" id="PF03123">
    <property type="entry name" value="CAT_RBD"/>
    <property type="match status" value="1"/>
</dbReference>
<dbReference type="PROSITE" id="PS51372">
    <property type="entry name" value="PRD_2"/>
    <property type="match status" value="2"/>
</dbReference>
<protein>
    <submittedName>
        <fullName evidence="3">Transcription antiterminator LicT</fullName>
    </submittedName>
</protein>
<dbReference type="Gene3D" id="2.30.24.10">
    <property type="entry name" value="CAT RNA-binding domain"/>
    <property type="match status" value="1"/>
</dbReference>